<dbReference type="AlphaFoldDB" id="A0AAV7X195"/>
<reference evidence="1" key="1">
    <citation type="journal article" date="2022" name="bioRxiv">
        <title>Sequencing and chromosome-scale assembly of the giantPleurodeles waltlgenome.</title>
        <authorList>
            <person name="Brown T."/>
            <person name="Elewa A."/>
            <person name="Iarovenko S."/>
            <person name="Subramanian E."/>
            <person name="Araus A.J."/>
            <person name="Petzold A."/>
            <person name="Susuki M."/>
            <person name="Suzuki K.-i.T."/>
            <person name="Hayashi T."/>
            <person name="Toyoda A."/>
            <person name="Oliveira C."/>
            <person name="Osipova E."/>
            <person name="Leigh N.D."/>
            <person name="Simon A."/>
            <person name="Yun M.H."/>
        </authorList>
    </citation>
    <scope>NUCLEOTIDE SEQUENCE</scope>
    <source>
        <strain evidence="1">20211129_DDA</strain>
        <tissue evidence="1">Liver</tissue>
    </source>
</reference>
<accession>A0AAV7X195</accession>
<sequence length="85" mass="9529">MRGQAHSLIAGKKKEVRAEMGCLKGKIVVLKVDLHGYGTGTAMHALILKEKEYRDMAEDAARKTYILTQSRFYDMGIKLACFEHG</sequence>
<keyword evidence="2" id="KW-1185">Reference proteome</keyword>
<dbReference type="Proteomes" id="UP001066276">
    <property type="component" value="Chromosome 1_1"/>
</dbReference>
<gene>
    <name evidence="1" type="ORF">NDU88_005456</name>
</gene>
<comment type="caution">
    <text evidence="1">The sequence shown here is derived from an EMBL/GenBank/DDBJ whole genome shotgun (WGS) entry which is preliminary data.</text>
</comment>
<dbReference type="EMBL" id="JANPWB010000001">
    <property type="protein sequence ID" value="KAJ1217869.1"/>
    <property type="molecule type" value="Genomic_DNA"/>
</dbReference>
<proteinExistence type="predicted"/>
<name>A0AAV7X195_PLEWA</name>
<protein>
    <submittedName>
        <fullName evidence="1">Uncharacterized protein</fullName>
    </submittedName>
</protein>
<evidence type="ECO:0000313" key="1">
    <source>
        <dbReference type="EMBL" id="KAJ1217869.1"/>
    </source>
</evidence>
<evidence type="ECO:0000313" key="2">
    <source>
        <dbReference type="Proteomes" id="UP001066276"/>
    </source>
</evidence>
<organism evidence="1 2">
    <name type="scientific">Pleurodeles waltl</name>
    <name type="common">Iberian ribbed newt</name>
    <dbReference type="NCBI Taxonomy" id="8319"/>
    <lineage>
        <taxon>Eukaryota</taxon>
        <taxon>Metazoa</taxon>
        <taxon>Chordata</taxon>
        <taxon>Craniata</taxon>
        <taxon>Vertebrata</taxon>
        <taxon>Euteleostomi</taxon>
        <taxon>Amphibia</taxon>
        <taxon>Batrachia</taxon>
        <taxon>Caudata</taxon>
        <taxon>Salamandroidea</taxon>
        <taxon>Salamandridae</taxon>
        <taxon>Pleurodelinae</taxon>
        <taxon>Pleurodeles</taxon>
    </lineage>
</organism>